<dbReference type="RefSeq" id="WP_048429910.1">
    <property type="nucleotide sequence ID" value="NZ_AP024145.1"/>
</dbReference>
<proteinExistence type="predicted"/>
<organism evidence="1 4">
    <name type="scientific">Methylobacterium indicum</name>
    <dbReference type="NCBI Taxonomy" id="1775910"/>
    <lineage>
        <taxon>Bacteria</taxon>
        <taxon>Pseudomonadati</taxon>
        <taxon>Pseudomonadota</taxon>
        <taxon>Alphaproteobacteria</taxon>
        <taxon>Hyphomicrobiales</taxon>
        <taxon>Methylobacteriaceae</taxon>
        <taxon>Methylobacterium</taxon>
    </lineage>
</organism>
<dbReference type="AlphaFoldDB" id="A0A0J6QUS6"/>
<accession>A0A0J6QUS6</accession>
<dbReference type="Proteomes" id="UP000663508">
    <property type="component" value="Chromosome"/>
</dbReference>
<dbReference type="Proteomes" id="UP000036471">
    <property type="component" value="Unassembled WGS sequence"/>
</dbReference>
<dbReference type="EMBL" id="JTHG01000501">
    <property type="protein sequence ID" value="KMO09972.1"/>
    <property type="molecule type" value="Genomic_DNA"/>
</dbReference>
<reference evidence="1" key="2">
    <citation type="submission" date="2020-11" db="EMBL/GenBank/DDBJ databases">
        <title>Complete genome sequence of a novel pathogenic Methylobacterium strain isolated from rice in Vietnam.</title>
        <authorList>
            <person name="Lai K."/>
            <person name="Okazaki S."/>
            <person name="Higashi K."/>
            <person name="Mori H."/>
            <person name="Toyoda A."/>
            <person name="Kurokawa K."/>
        </authorList>
    </citation>
    <scope>NUCLEOTIDE SEQUENCE</scope>
    <source>
        <strain evidence="1">VL1</strain>
    </source>
</reference>
<evidence type="ECO:0000313" key="1">
    <source>
        <dbReference type="EMBL" id="BCM83634.1"/>
    </source>
</evidence>
<evidence type="ECO:0000313" key="4">
    <source>
        <dbReference type="Proteomes" id="UP000663508"/>
    </source>
</evidence>
<reference evidence="2 3" key="1">
    <citation type="submission" date="2014-11" db="EMBL/GenBank/DDBJ databases">
        <title>Comparative genomics of Methylobacterium species.</title>
        <authorList>
            <person name="Chaudhry V."/>
            <person name="Patil P.B."/>
        </authorList>
    </citation>
    <scope>NUCLEOTIDE SEQUENCE [LARGE SCALE GENOMIC DNA]</scope>
    <source>
        <strain evidence="2 3">SE3.6</strain>
    </source>
</reference>
<dbReference type="KEGG" id="mind:mvi_20950"/>
<evidence type="ECO:0000313" key="3">
    <source>
        <dbReference type="Proteomes" id="UP000036471"/>
    </source>
</evidence>
<gene>
    <name evidence="1" type="ORF">mvi_20950</name>
    <name evidence="2" type="ORF">QR79_31625</name>
</gene>
<name>A0A0J6QUS6_9HYPH</name>
<sequence length="128" mass="13356">MSETPPAAATPIDYRVEIENGALRLRLEIATKSIPVPISGEQAALLGRALLAASVRLAVAPDGEGTVEPCDLPVAAWRTGLVRDHRLVVLMLDLPGGGSARFQLHPAMATGCGQALHDSGIVFDADLP</sequence>
<keyword evidence="3" id="KW-1185">Reference proteome</keyword>
<protein>
    <submittedName>
        <fullName evidence="1">Uncharacterized protein</fullName>
    </submittedName>
</protein>
<evidence type="ECO:0000313" key="2">
    <source>
        <dbReference type="EMBL" id="KMO09972.1"/>
    </source>
</evidence>
<dbReference type="EMBL" id="AP024145">
    <property type="protein sequence ID" value="BCM83634.1"/>
    <property type="molecule type" value="Genomic_DNA"/>
</dbReference>